<dbReference type="Proteomes" id="UP000307841">
    <property type="component" value="Unassembled WGS sequence"/>
</dbReference>
<dbReference type="PROSITE" id="PS51186">
    <property type="entry name" value="GNAT"/>
    <property type="match status" value="1"/>
</dbReference>
<keyword evidence="3" id="KW-1185">Reference proteome</keyword>
<feature type="domain" description="N-acetyltransferase" evidence="1">
    <location>
        <begin position="35"/>
        <end position="181"/>
    </location>
</feature>
<keyword evidence="2" id="KW-0808">Transferase</keyword>
<dbReference type="CDD" id="cd04301">
    <property type="entry name" value="NAT_SF"/>
    <property type="match status" value="1"/>
</dbReference>
<evidence type="ECO:0000313" key="3">
    <source>
        <dbReference type="Proteomes" id="UP000307841"/>
    </source>
</evidence>
<sequence>MNFTVLSHAIHSSFIPVCYSVNVRANVQEAGRVEVRIERVVRDDFAEMITLADMTLPDRMNLHELKKYMELFPELIFKATYNGQLIGFSCAGIDMYQTTGWLLFSNVSKEFQGQGIGKRLIETRLQALRQFPTLRTVQVTVSETNASSIRALSAYGFRLAHAEQDYYGPGKHRNLMELSILPVVQPTAASSSWEEKVHTQI</sequence>
<dbReference type="OrthoDB" id="5292888at2"/>
<dbReference type="InterPro" id="IPR000182">
    <property type="entry name" value="GNAT_dom"/>
</dbReference>
<dbReference type="EMBL" id="SZNK01000001">
    <property type="protein sequence ID" value="TKI57344.1"/>
    <property type="molecule type" value="Genomic_DNA"/>
</dbReference>
<dbReference type="InterPro" id="IPR016181">
    <property type="entry name" value="Acyl_CoA_acyltransferase"/>
</dbReference>
<evidence type="ECO:0000313" key="2">
    <source>
        <dbReference type="EMBL" id="TKI57344.1"/>
    </source>
</evidence>
<dbReference type="GO" id="GO:0016747">
    <property type="term" value="F:acyltransferase activity, transferring groups other than amino-acyl groups"/>
    <property type="evidence" value="ECO:0007669"/>
    <property type="project" value="InterPro"/>
</dbReference>
<gene>
    <name evidence="2" type="ORF">E8L90_18815</name>
</gene>
<proteinExistence type="predicted"/>
<organism evidence="2 3">
    <name type="scientific">Brevibacillus antibioticus</name>
    <dbReference type="NCBI Taxonomy" id="2570228"/>
    <lineage>
        <taxon>Bacteria</taxon>
        <taxon>Bacillati</taxon>
        <taxon>Bacillota</taxon>
        <taxon>Bacilli</taxon>
        <taxon>Bacillales</taxon>
        <taxon>Paenibacillaceae</taxon>
        <taxon>Brevibacillus</taxon>
    </lineage>
</organism>
<dbReference type="Gene3D" id="3.40.630.30">
    <property type="match status" value="1"/>
</dbReference>
<dbReference type="SUPFAM" id="SSF55729">
    <property type="entry name" value="Acyl-CoA N-acyltransferases (Nat)"/>
    <property type="match status" value="1"/>
</dbReference>
<protein>
    <submittedName>
        <fullName evidence="2">GNAT family N-acetyltransferase</fullName>
    </submittedName>
</protein>
<evidence type="ECO:0000259" key="1">
    <source>
        <dbReference type="PROSITE" id="PS51186"/>
    </source>
</evidence>
<reference evidence="2 3" key="1">
    <citation type="submission" date="2019-04" db="EMBL/GenBank/DDBJ databases">
        <title>Whole genome sequencing of Brevibacillus sp. TGS2-1.</title>
        <authorList>
            <person name="Choi A."/>
        </authorList>
    </citation>
    <scope>NUCLEOTIDE SEQUENCE [LARGE SCALE GENOMIC DNA]</scope>
    <source>
        <strain evidence="2 3">TGS2-1</strain>
    </source>
</reference>
<accession>A0A4U2YAM2</accession>
<dbReference type="Pfam" id="PF00583">
    <property type="entry name" value="Acetyltransf_1"/>
    <property type="match status" value="1"/>
</dbReference>
<dbReference type="AlphaFoldDB" id="A0A4U2YAM2"/>
<comment type="caution">
    <text evidence="2">The sequence shown here is derived from an EMBL/GenBank/DDBJ whole genome shotgun (WGS) entry which is preliminary data.</text>
</comment>
<name>A0A4U2YAM2_9BACL</name>